<accession>A0A6N2TS84</accession>
<organism evidence="4">
    <name type="scientific">Akkermansia muciniphila</name>
    <dbReference type="NCBI Taxonomy" id="239935"/>
    <lineage>
        <taxon>Bacteria</taxon>
        <taxon>Pseudomonadati</taxon>
        <taxon>Verrucomicrobiota</taxon>
        <taxon>Verrucomicrobiia</taxon>
        <taxon>Verrucomicrobiales</taxon>
        <taxon>Akkermansiaceae</taxon>
        <taxon>Akkermansia</taxon>
    </lineage>
</organism>
<dbReference type="GO" id="GO:0016758">
    <property type="term" value="F:hexosyltransferase activity"/>
    <property type="evidence" value="ECO:0007669"/>
    <property type="project" value="UniProtKB-ARBA"/>
</dbReference>
<sequence>MPLVSIIIPCYNVAPFMKKCLDTVCAQTLRDIQIICINDGSGDGTLDILREYEAADERFVVIDQPNAGVAAARNAGLDAASGEYIGFVDPDDYISPVMFQRLYLAAEEYRADVACMGATIAGDMPLSVRWSMLNGLQCPEWHCGNYDFTTMGPFSELCWDKLYRAEFLKKTGLRFRAGMRQGSDALFNNLLQPYVKRIVKIPDCLYIYRPTRPDSLVNVYKAPDKKGSGFYPALERIDLIAAAYREQGVLERAGITVLNWLNGSIQLFSSNLLNQTAAEKKEALDAVRALLDKYEWCEFVKSPESPFRLLRHIAKGNDLRVRCALFGIYRVLHSRMGNRLVDLCTRIINLRGSAR</sequence>
<evidence type="ECO:0000313" key="4">
    <source>
        <dbReference type="EMBL" id="VYT07819.1"/>
    </source>
</evidence>
<keyword evidence="2 4" id="KW-0808">Transferase</keyword>
<evidence type="ECO:0000256" key="1">
    <source>
        <dbReference type="ARBA" id="ARBA00022676"/>
    </source>
</evidence>
<dbReference type="PANTHER" id="PTHR22916:SF51">
    <property type="entry name" value="GLYCOSYLTRANSFERASE EPSH-RELATED"/>
    <property type="match status" value="1"/>
</dbReference>
<dbReference type="SUPFAM" id="SSF53448">
    <property type="entry name" value="Nucleotide-diphospho-sugar transferases"/>
    <property type="match status" value="1"/>
</dbReference>
<gene>
    <name evidence="4" type="primary">epsJ_3</name>
    <name evidence="4" type="ORF">AMLFYP55_00527</name>
</gene>
<keyword evidence="1 4" id="KW-0328">Glycosyltransferase</keyword>
<feature type="domain" description="Glycosyltransferase 2-like" evidence="3">
    <location>
        <begin position="5"/>
        <end position="134"/>
    </location>
</feature>
<dbReference type="AlphaFoldDB" id="A0A6N2TS84"/>
<name>A0A6N2TS84_9BACT</name>
<evidence type="ECO:0000256" key="2">
    <source>
        <dbReference type="ARBA" id="ARBA00022679"/>
    </source>
</evidence>
<dbReference type="RefSeq" id="WP_102722597.1">
    <property type="nucleotide sequence ID" value="NZ_CACRSS010000016.1"/>
</dbReference>
<dbReference type="EMBL" id="CACRSS010000016">
    <property type="protein sequence ID" value="VYT07819.1"/>
    <property type="molecule type" value="Genomic_DNA"/>
</dbReference>
<dbReference type="OrthoDB" id="9770201at2"/>
<dbReference type="Gene3D" id="3.90.550.10">
    <property type="entry name" value="Spore Coat Polysaccharide Biosynthesis Protein SpsA, Chain A"/>
    <property type="match status" value="1"/>
</dbReference>
<proteinExistence type="predicted"/>
<dbReference type="Pfam" id="PF00535">
    <property type="entry name" value="Glycos_transf_2"/>
    <property type="match status" value="1"/>
</dbReference>
<reference evidence="4" key="1">
    <citation type="submission" date="2019-11" db="EMBL/GenBank/DDBJ databases">
        <authorList>
            <person name="Feng L."/>
        </authorList>
    </citation>
    <scope>NUCLEOTIDE SEQUENCE</scope>
    <source>
        <strain evidence="4">AMuciniphilaLFYP55</strain>
    </source>
</reference>
<evidence type="ECO:0000259" key="3">
    <source>
        <dbReference type="Pfam" id="PF00535"/>
    </source>
</evidence>
<dbReference type="CDD" id="cd00761">
    <property type="entry name" value="Glyco_tranf_GTA_type"/>
    <property type="match status" value="1"/>
</dbReference>
<dbReference type="InterPro" id="IPR029044">
    <property type="entry name" value="Nucleotide-diphossugar_trans"/>
</dbReference>
<dbReference type="PANTHER" id="PTHR22916">
    <property type="entry name" value="GLYCOSYLTRANSFERASE"/>
    <property type="match status" value="1"/>
</dbReference>
<dbReference type="EC" id="2.4.-.-" evidence="4"/>
<dbReference type="InterPro" id="IPR001173">
    <property type="entry name" value="Glyco_trans_2-like"/>
</dbReference>
<protein>
    <submittedName>
        <fullName evidence="4">Putative glycosyltransferase EpsJ</fullName>
        <ecNumber evidence="4">2.4.-.-</ecNumber>
    </submittedName>
</protein>